<feature type="transmembrane region" description="Helical" evidence="1">
    <location>
        <begin position="184"/>
        <end position="201"/>
    </location>
</feature>
<feature type="transmembrane region" description="Helical" evidence="1">
    <location>
        <begin position="156"/>
        <end position="177"/>
    </location>
</feature>
<evidence type="ECO:0000256" key="1">
    <source>
        <dbReference type="SAM" id="Phobius"/>
    </source>
</evidence>
<name>A0A1W2ELK9_KIBAR</name>
<evidence type="ECO:0000313" key="2">
    <source>
        <dbReference type="EMBL" id="SMD10563.1"/>
    </source>
</evidence>
<dbReference type="AlphaFoldDB" id="A0A1W2ELK9"/>
<keyword evidence="1" id="KW-1133">Transmembrane helix</keyword>
<keyword evidence="3" id="KW-1185">Reference proteome</keyword>
<dbReference type="OrthoDB" id="5188656at2"/>
<accession>A0A1W2ELK9</accession>
<gene>
    <name evidence="2" type="ORF">SAMN05661093_04652</name>
</gene>
<feature type="transmembrane region" description="Helical" evidence="1">
    <location>
        <begin position="110"/>
        <end position="136"/>
    </location>
</feature>
<dbReference type="RefSeq" id="WP_143446506.1">
    <property type="nucleotide sequence ID" value="NZ_FWXV01000003.1"/>
</dbReference>
<proteinExistence type="predicted"/>
<evidence type="ECO:0000313" key="3">
    <source>
        <dbReference type="Proteomes" id="UP000192674"/>
    </source>
</evidence>
<feature type="transmembrane region" description="Helical" evidence="1">
    <location>
        <begin position="66"/>
        <end position="89"/>
    </location>
</feature>
<organism evidence="2 3">
    <name type="scientific">Kibdelosporangium aridum</name>
    <dbReference type="NCBI Taxonomy" id="2030"/>
    <lineage>
        <taxon>Bacteria</taxon>
        <taxon>Bacillati</taxon>
        <taxon>Actinomycetota</taxon>
        <taxon>Actinomycetes</taxon>
        <taxon>Pseudonocardiales</taxon>
        <taxon>Pseudonocardiaceae</taxon>
        <taxon>Kibdelosporangium</taxon>
    </lineage>
</organism>
<sequence>MIDVLRSSISAEWLKIRSVRSSYWVIALVLGVVAAAAVFAWIGVRGWDDLPPQRRARFQAPAMEQVFLPLVQLCLAILGVLAITSEYATRSITASLTVRPQRTRLALAKAIVIAGVSLTAGSVFLAGAFSAGRGIVGDRRIPPGYVTSVAEELPTLFWSGLGVGAAGLLGLAAGMILRTTASAVMAMVALLLIAPAMIRFRPGSWQEHVSSMLLPTLPERIADGSVAAVIVLVAYLAVAFGGAVLALNRRDVS</sequence>
<reference evidence="2 3" key="1">
    <citation type="submission" date="2017-04" db="EMBL/GenBank/DDBJ databases">
        <authorList>
            <person name="Afonso C.L."/>
            <person name="Miller P.J."/>
            <person name="Scott M.A."/>
            <person name="Spackman E."/>
            <person name="Goraichik I."/>
            <person name="Dimitrov K.M."/>
            <person name="Suarez D.L."/>
            <person name="Swayne D.E."/>
        </authorList>
    </citation>
    <scope>NUCLEOTIDE SEQUENCE [LARGE SCALE GENOMIC DNA]</scope>
    <source>
        <strain evidence="2 3">DSM 43828</strain>
    </source>
</reference>
<keyword evidence="1" id="KW-0812">Transmembrane</keyword>
<dbReference type="EMBL" id="FWXV01000003">
    <property type="protein sequence ID" value="SMD10563.1"/>
    <property type="molecule type" value="Genomic_DNA"/>
</dbReference>
<protein>
    <submittedName>
        <fullName evidence="2">ABC-2 family transporter protein</fullName>
    </submittedName>
</protein>
<dbReference type="Proteomes" id="UP000192674">
    <property type="component" value="Unassembled WGS sequence"/>
</dbReference>
<keyword evidence="1" id="KW-0472">Membrane</keyword>
<feature type="transmembrane region" description="Helical" evidence="1">
    <location>
        <begin position="21"/>
        <end position="44"/>
    </location>
</feature>
<feature type="transmembrane region" description="Helical" evidence="1">
    <location>
        <begin position="221"/>
        <end position="247"/>
    </location>
</feature>